<evidence type="ECO:0000313" key="3">
    <source>
        <dbReference type="EMBL" id="RXJ04059.1"/>
    </source>
</evidence>
<evidence type="ECO:0000259" key="2">
    <source>
        <dbReference type="PROSITE" id="PS51677"/>
    </source>
</evidence>
<protein>
    <recommendedName>
        <fullName evidence="2">NodB homology domain-containing protein</fullName>
    </recommendedName>
</protein>
<keyword evidence="4" id="KW-1185">Reference proteome</keyword>
<proteinExistence type="predicted"/>
<dbReference type="SUPFAM" id="SSF88713">
    <property type="entry name" value="Glycoside hydrolase/deacetylase"/>
    <property type="match status" value="1"/>
</dbReference>
<dbReference type="InterPro" id="IPR011330">
    <property type="entry name" value="Glyco_hydro/deAcase_b/a-brl"/>
</dbReference>
<dbReference type="PANTHER" id="PTHR10587">
    <property type="entry name" value="GLYCOSYL TRANSFERASE-RELATED"/>
    <property type="match status" value="1"/>
</dbReference>
<feature type="domain" description="NodB homology" evidence="2">
    <location>
        <begin position="99"/>
        <end position="294"/>
    </location>
</feature>
<dbReference type="PROSITE" id="PS51677">
    <property type="entry name" value="NODB"/>
    <property type="match status" value="1"/>
</dbReference>
<feature type="coiled-coil region" evidence="1">
    <location>
        <begin position="25"/>
        <end position="99"/>
    </location>
</feature>
<name>A0A4Q0VX38_9BACI</name>
<dbReference type="PANTHER" id="PTHR10587:SF125">
    <property type="entry name" value="POLYSACCHARIDE DEACETYLASE YHEN-RELATED"/>
    <property type="match status" value="1"/>
</dbReference>
<dbReference type="EMBL" id="QOUX01000001">
    <property type="protein sequence ID" value="RXJ04059.1"/>
    <property type="molecule type" value="Genomic_DNA"/>
</dbReference>
<dbReference type="RefSeq" id="WP_129076406.1">
    <property type="nucleotide sequence ID" value="NZ_QOUX01000001.1"/>
</dbReference>
<accession>A0A4Q0VX38</accession>
<dbReference type="CDD" id="cd10944">
    <property type="entry name" value="CE4_SmPgdA_like"/>
    <property type="match status" value="1"/>
</dbReference>
<dbReference type="AlphaFoldDB" id="A0A4Q0VX38"/>
<comment type="caution">
    <text evidence="3">The sequence shown here is derived from an EMBL/GenBank/DDBJ whole genome shotgun (WGS) entry which is preliminary data.</text>
</comment>
<dbReference type="InterPro" id="IPR050248">
    <property type="entry name" value="Polysacc_deacetylase_ArnD"/>
</dbReference>
<organism evidence="3 4">
    <name type="scientific">Anaerobacillus alkaliphilus</name>
    <dbReference type="NCBI Taxonomy" id="1548597"/>
    <lineage>
        <taxon>Bacteria</taxon>
        <taxon>Bacillati</taxon>
        <taxon>Bacillota</taxon>
        <taxon>Bacilli</taxon>
        <taxon>Bacillales</taxon>
        <taxon>Bacillaceae</taxon>
        <taxon>Anaerobacillus</taxon>
    </lineage>
</organism>
<dbReference type="Proteomes" id="UP000290649">
    <property type="component" value="Unassembled WGS sequence"/>
</dbReference>
<dbReference type="InterPro" id="IPR002509">
    <property type="entry name" value="NODB_dom"/>
</dbReference>
<reference evidence="3 4" key="1">
    <citation type="journal article" date="2019" name="Int. J. Syst. Evol. Microbiol.">
        <title>Anaerobacillus alkaliphilus sp. nov., a novel alkaliphilic and moderately halophilic bacterium.</title>
        <authorList>
            <person name="Borsodi A.K."/>
            <person name="Aszalos J.M."/>
            <person name="Bihari P."/>
            <person name="Nagy I."/>
            <person name="Schumann P."/>
            <person name="Sproer C."/>
            <person name="Kovacs A.L."/>
            <person name="Boka K."/>
            <person name="Dobosy P."/>
            <person name="Ovari M."/>
            <person name="Szili-Kovacs T."/>
            <person name="Toth E."/>
        </authorList>
    </citation>
    <scope>NUCLEOTIDE SEQUENCE [LARGE SCALE GENOMIC DNA]</scope>
    <source>
        <strain evidence="3 4">B16-10</strain>
    </source>
</reference>
<dbReference type="Pfam" id="PF01522">
    <property type="entry name" value="Polysacc_deac_1"/>
    <property type="match status" value="1"/>
</dbReference>
<dbReference type="Gene3D" id="3.20.20.370">
    <property type="entry name" value="Glycoside hydrolase/deacetylase"/>
    <property type="match status" value="1"/>
</dbReference>
<dbReference type="GO" id="GO:0005975">
    <property type="term" value="P:carbohydrate metabolic process"/>
    <property type="evidence" value="ECO:0007669"/>
    <property type="project" value="InterPro"/>
</dbReference>
<evidence type="ECO:0000256" key="1">
    <source>
        <dbReference type="SAM" id="Coils"/>
    </source>
</evidence>
<gene>
    <name evidence="3" type="ORF">DS745_01330</name>
</gene>
<evidence type="ECO:0000313" key="4">
    <source>
        <dbReference type="Proteomes" id="UP000290649"/>
    </source>
</evidence>
<keyword evidence="1" id="KW-0175">Coiled coil</keyword>
<dbReference type="OrthoDB" id="258610at2"/>
<sequence>MKQKWLFGFLALSTIFVFTAYFIGINHSASQLKSASERISTLEEKLKIHSLELEQELKAQKDHEITLHKEQVDQLKEKIEKLETELQELRQKAQTHQEKKVFLTFDDGPSPLTNQVLDILNQKNVKATFFTIGQMMEQYPDIVKKTYENGHMVLTHSYSHKYSIYSSFDTFYQDYEKVENAYQTILGFKAPPIFRFPGGSSNQSSYKYGGKQFMTNLTTDLRNRGFSYIDWNVISGDATSISKQPNKMLEQVKQGSTDNNFVVALFHDINPNKATVEILPEVIDYYEKNGYTFRTFRDITEEEIEEMKKRGIINKHIVHS</sequence>
<dbReference type="GO" id="GO:0016810">
    <property type="term" value="F:hydrolase activity, acting on carbon-nitrogen (but not peptide) bonds"/>
    <property type="evidence" value="ECO:0007669"/>
    <property type="project" value="InterPro"/>
</dbReference>